<protein>
    <submittedName>
        <fullName evidence="1">Uncharacterized protein</fullName>
    </submittedName>
</protein>
<evidence type="ECO:0000313" key="1">
    <source>
        <dbReference type="EMBL" id="GBO30812.1"/>
    </source>
</evidence>
<evidence type="ECO:0000313" key="2">
    <source>
        <dbReference type="Proteomes" id="UP000499080"/>
    </source>
</evidence>
<keyword evidence="2" id="KW-1185">Reference proteome</keyword>
<dbReference type="AlphaFoldDB" id="A0A4Y2W1G4"/>
<organism evidence="1 2">
    <name type="scientific">Araneus ventricosus</name>
    <name type="common">Orbweaver spider</name>
    <name type="synonym">Epeira ventricosa</name>
    <dbReference type="NCBI Taxonomy" id="182803"/>
    <lineage>
        <taxon>Eukaryota</taxon>
        <taxon>Metazoa</taxon>
        <taxon>Ecdysozoa</taxon>
        <taxon>Arthropoda</taxon>
        <taxon>Chelicerata</taxon>
        <taxon>Arachnida</taxon>
        <taxon>Araneae</taxon>
        <taxon>Araneomorphae</taxon>
        <taxon>Entelegynae</taxon>
        <taxon>Araneoidea</taxon>
        <taxon>Araneidae</taxon>
        <taxon>Araneus</taxon>
    </lineage>
</organism>
<dbReference type="Proteomes" id="UP000499080">
    <property type="component" value="Unassembled WGS sequence"/>
</dbReference>
<comment type="caution">
    <text evidence="1">The sequence shown here is derived from an EMBL/GenBank/DDBJ whole genome shotgun (WGS) entry which is preliminary data.</text>
</comment>
<reference evidence="1 2" key="1">
    <citation type="journal article" date="2019" name="Sci. Rep.">
        <title>Orb-weaving spider Araneus ventricosus genome elucidates the spidroin gene catalogue.</title>
        <authorList>
            <person name="Kono N."/>
            <person name="Nakamura H."/>
            <person name="Ohtoshi R."/>
            <person name="Moran D.A.P."/>
            <person name="Shinohara A."/>
            <person name="Yoshida Y."/>
            <person name="Fujiwara M."/>
            <person name="Mori M."/>
            <person name="Tomita M."/>
            <person name="Arakawa K."/>
        </authorList>
    </citation>
    <scope>NUCLEOTIDE SEQUENCE [LARGE SCALE GENOMIC DNA]</scope>
</reference>
<accession>A0A4Y2W1G4</accession>
<gene>
    <name evidence="1" type="ORF">AVEN_36986_1</name>
</gene>
<name>A0A4Y2W1G4_ARAVE</name>
<dbReference type="EMBL" id="BGPR01054029">
    <property type="protein sequence ID" value="GBO30812.1"/>
    <property type="molecule type" value="Genomic_DNA"/>
</dbReference>
<sequence length="97" mass="10537">MLLFVLAGESLFSFFLFETSLKSVKSGEANASSLTGATDGEEEIGKLVNGGDALAIESGGLELQIEILGFFWTDGAENDFFCYRNVTISGCRCLRFY</sequence>
<proteinExistence type="predicted"/>